<dbReference type="RefSeq" id="WP_344658834.1">
    <property type="nucleotide sequence ID" value="NZ_BAAAQM010000023.1"/>
</dbReference>
<gene>
    <name evidence="2" type="ORF">GCM10009838_42720</name>
</gene>
<organism evidence="2 3">
    <name type="scientific">Catenulispora subtropica</name>
    <dbReference type="NCBI Taxonomy" id="450798"/>
    <lineage>
        <taxon>Bacteria</taxon>
        <taxon>Bacillati</taxon>
        <taxon>Actinomycetota</taxon>
        <taxon>Actinomycetes</taxon>
        <taxon>Catenulisporales</taxon>
        <taxon>Catenulisporaceae</taxon>
        <taxon>Catenulispora</taxon>
    </lineage>
</organism>
<evidence type="ECO:0000313" key="2">
    <source>
        <dbReference type="EMBL" id="GAA1977681.1"/>
    </source>
</evidence>
<proteinExistence type="predicted"/>
<protein>
    <recommendedName>
        <fullName evidence="4">FXSXX-COOH protein</fullName>
    </recommendedName>
</protein>
<reference evidence="2 3" key="1">
    <citation type="journal article" date="2019" name="Int. J. Syst. Evol. Microbiol.">
        <title>The Global Catalogue of Microorganisms (GCM) 10K type strain sequencing project: providing services to taxonomists for standard genome sequencing and annotation.</title>
        <authorList>
            <consortium name="The Broad Institute Genomics Platform"/>
            <consortium name="The Broad Institute Genome Sequencing Center for Infectious Disease"/>
            <person name="Wu L."/>
            <person name="Ma J."/>
        </authorList>
    </citation>
    <scope>NUCLEOTIDE SEQUENCE [LARGE SCALE GENOMIC DNA]</scope>
    <source>
        <strain evidence="2 3">JCM 16013</strain>
    </source>
</reference>
<accession>A0ABN2S0N5</accession>
<evidence type="ECO:0000313" key="3">
    <source>
        <dbReference type="Proteomes" id="UP001499854"/>
    </source>
</evidence>
<feature type="region of interest" description="Disordered" evidence="1">
    <location>
        <begin position="1"/>
        <end position="65"/>
    </location>
</feature>
<keyword evidence="3" id="KW-1185">Reference proteome</keyword>
<evidence type="ECO:0008006" key="4">
    <source>
        <dbReference type="Google" id="ProtNLM"/>
    </source>
</evidence>
<dbReference type="Proteomes" id="UP001499854">
    <property type="component" value="Unassembled WGS sequence"/>
</dbReference>
<comment type="caution">
    <text evidence="2">The sequence shown here is derived from an EMBL/GenBank/DDBJ whole genome shotgun (WGS) entry which is preliminary data.</text>
</comment>
<dbReference type="EMBL" id="BAAAQM010000023">
    <property type="protein sequence ID" value="GAA1977681.1"/>
    <property type="molecule type" value="Genomic_DNA"/>
</dbReference>
<sequence>MKHRHGKTTSVSSGLVDLSEESLADVSRSVSAGEVRSEDVDRRISPPRDGGTAPVPVAASFNSAV</sequence>
<name>A0ABN2S0N5_9ACTN</name>
<evidence type="ECO:0000256" key="1">
    <source>
        <dbReference type="SAM" id="MobiDB-lite"/>
    </source>
</evidence>
<feature type="compositionally biased region" description="Basic and acidic residues" evidence="1">
    <location>
        <begin position="35"/>
        <end position="46"/>
    </location>
</feature>